<keyword evidence="2" id="KW-1185">Reference proteome</keyword>
<dbReference type="Proteomes" id="UP001234178">
    <property type="component" value="Unassembled WGS sequence"/>
</dbReference>
<protein>
    <submittedName>
        <fullName evidence="1">Uncharacterized protein</fullName>
    </submittedName>
</protein>
<gene>
    <name evidence="1" type="ORF">OUZ56_017432</name>
</gene>
<comment type="caution">
    <text evidence="1">The sequence shown here is derived from an EMBL/GenBank/DDBJ whole genome shotgun (WGS) entry which is preliminary data.</text>
</comment>
<accession>A0ABR0AST3</accession>
<proteinExistence type="predicted"/>
<reference evidence="1 2" key="1">
    <citation type="journal article" date="2023" name="Nucleic Acids Res.">
        <title>The hologenome of Daphnia magna reveals possible DNA methylation and microbiome-mediated evolution of the host genome.</title>
        <authorList>
            <person name="Chaturvedi A."/>
            <person name="Li X."/>
            <person name="Dhandapani V."/>
            <person name="Marshall H."/>
            <person name="Kissane S."/>
            <person name="Cuenca-Cambronero M."/>
            <person name="Asole G."/>
            <person name="Calvet F."/>
            <person name="Ruiz-Romero M."/>
            <person name="Marangio P."/>
            <person name="Guigo R."/>
            <person name="Rago D."/>
            <person name="Mirbahai L."/>
            <person name="Eastwood N."/>
            <person name="Colbourne J.K."/>
            <person name="Zhou J."/>
            <person name="Mallon E."/>
            <person name="Orsini L."/>
        </authorList>
    </citation>
    <scope>NUCLEOTIDE SEQUENCE [LARGE SCALE GENOMIC DNA]</scope>
    <source>
        <strain evidence="1">LRV0_1</strain>
    </source>
</reference>
<sequence length="324" mass="35918">MSFNENQSIVYELVQNFVKSQECLAHLSTYVKQDSLVMQAAIGHDWGRLKVNATYGIIASPDNPKRINDLFGEIETYLTNNIDTIFPSSDLSRAGARKLIHYVLMPEVNLTKYGVAMETSNYDLAPNVIRDIVWYGYDHLVRVIAKCKNGEQSVTPATDPEATAHVNDDLVVVVSGTDAVPVPVVLSAKTDISEKPVHNVIAGEKGSKNRRTIKRKFCCLPCQNTEKIPTGEDYVQLSNLGVGLKEVSVFTDATAKELQETYPPLAGHQYVYGKSFRKTLPATFLLDMSSDMAYVQRTNNGAGSIIYIMPIGRNLEFDVVDMNT</sequence>
<organism evidence="1 2">
    <name type="scientific">Daphnia magna</name>
    <dbReference type="NCBI Taxonomy" id="35525"/>
    <lineage>
        <taxon>Eukaryota</taxon>
        <taxon>Metazoa</taxon>
        <taxon>Ecdysozoa</taxon>
        <taxon>Arthropoda</taxon>
        <taxon>Crustacea</taxon>
        <taxon>Branchiopoda</taxon>
        <taxon>Diplostraca</taxon>
        <taxon>Cladocera</taxon>
        <taxon>Anomopoda</taxon>
        <taxon>Daphniidae</taxon>
        <taxon>Daphnia</taxon>
    </lineage>
</organism>
<name>A0ABR0AST3_9CRUS</name>
<evidence type="ECO:0000313" key="2">
    <source>
        <dbReference type="Proteomes" id="UP001234178"/>
    </source>
</evidence>
<evidence type="ECO:0000313" key="1">
    <source>
        <dbReference type="EMBL" id="KAK4028172.1"/>
    </source>
</evidence>
<dbReference type="EMBL" id="JAOYFB010000038">
    <property type="protein sequence ID" value="KAK4028172.1"/>
    <property type="molecule type" value="Genomic_DNA"/>
</dbReference>